<name>A0A9E6MY14_9PROT</name>
<keyword evidence="2" id="KW-0808">Transferase</keyword>
<keyword evidence="2" id="KW-0548">Nucleotidyltransferase</keyword>
<dbReference type="NCBIfam" id="NF006077">
    <property type="entry name" value="PRK08223.1"/>
    <property type="match status" value="1"/>
</dbReference>
<dbReference type="CDD" id="cd01483">
    <property type="entry name" value="E1_enzyme_family"/>
    <property type="match status" value="1"/>
</dbReference>
<dbReference type="Pfam" id="PF00899">
    <property type="entry name" value="ThiF"/>
    <property type="match status" value="1"/>
</dbReference>
<dbReference type="PANTHER" id="PTHR43267:SF1">
    <property type="entry name" value="TRNA THREONYLCARBAMOYLADENOSINE DEHYDRATASE"/>
    <property type="match status" value="1"/>
</dbReference>
<protein>
    <submittedName>
        <fullName evidence="2">ThiF family adenylyltransferase</fullName>
    </submittedName>
</protein>
<dbReference type="EMBL" id="CP071137">
    <property type="protein sequence ID" value="QWY77205.1"/>
    <property type="molecule type" value="Genomic_DNA"/>
</dbReference>
<dbReference type="Proteomes" id="UP000683551">
    <property type="component" value="Chromosome"/>
</dbReference>
<proteinExistence type="predicted"/>
<dbReference type="RefSeq" id="WP_031598831.1">
    <property type="nucleotide sequence ID" value="NZ_CP053675.1"/>
</dbReference>
<dbReference type="InterPro" id="IPR035985">
    <property type="entry name" value="Ubiquitin-activating_enz"/>
</dbReference>
<dbReference type="PANTHER" id="PTHR43267">
    <property type="entry name" value="TRNA THREONYLCARBAMOYLADENOSINE DEHYDRATASE"/>
    <property type="match status" value="1"/>
</dbReference>
<gene>
    <name evidence="2" type="ORF">JZL65_12160</name>
</gene>
<sequence length="286" mass="31213">MFGYSDAFSRNIGWLTRAEQGSLANKCIAIAGMGGVGGNHLLTLARLGVGRFHIADFDTFEIHNFNRQVGATVSHLGRSKVQVLAEMARDINPELEIRTFPEGVTEANVSDFLSTVDVYVDGLDFFAFSARSMTFDACAEAGIPVVTAAPLGMGAAVVNFMPGGMSFEEYFCWGKGTDEAKALRFLLGLAPARLHFDYLVDPSSVSLKERRGPSTFMACQLCAGMAATEVLKILLGRGKVWAAPYSHQFDAYRNKLVRTWRPGGNRHPLQRIALKIAEGRLAKLNE</sequence>
<dbReference type="GO" id="GO:0061503">
    <property type="term" value="F:tRNA threonylcarbamoyladenosine dehydratase"/>
    <property type="evidence" value="ECO:0007669"/>
    <property type="project" value="TreeGrafter"/>
</dbReference>
<dbReference type="GO" id="GO:0061504">
    <property type="term" value="P:cyclic threonylcarbamoyladenosine biosynthetic process"/>
    <property type="evidence" value="ECO:0007669"/>
    <property type="project" value="TreeGrafter"/>
</dbReference>
<dbReference type="InterPro" id="IPR045886">
    <property type="entry name" value="ThiF/MoeB/HesA"/>
</dbReference>
<dbReference type="GO" id="GO:0016779">
    <property type="term" value="F:nucleotidyltransferase activity"/>
    <property type="evidence" value="ECO:0007669"/>
    <property type="project" value="UniProtKB-KW"/>
</dbReference>
<organism evidence="2 3">
    <name type="scientific">Ferrovum myxofaciens</name>
    <dbReference type="NCBI Taxonomy" id="416213"/>
    <lineage>
        <taxon>Bacteria</taxon>
        <taxon>Pseudomonadati</taxon>
        <taxon>Pseudomonadota</taxon>
        <taxon>Betaproteobacteria</taxon>
        <taxon>Ferrovales</taxon>
        <taxon>Ferrovaceae</taxon>
        <taxon>Ferrovum</taxon>
    </lineage>
</organism>
<accession>A0A9E6MY14</accession>
<dbReference type="OrthoDB" id="272552at2"/>
<dbReference type="SUPFAM" id="SSF69572">
    <property type="entry name" value="Activating enzymes of the ubiquitin-like proteins"/>
    <property type="match status" value="1"/>
</dbReference>
<dbReference type="Gene3D" id="3.40.50.720">
    <property type="entry name" value="NAD(P)-binding Rossmann-like Domain"/>
    <property type="match status" value="1"/>
</dbReference>
<evidence type="ECO:0000313" key="3">
    <source>
        <dbReference type="Proteomes" id="UP000683551"/>
    </source>
</evidence>
<dbReference type="AlphaFoldDB" id="A0A9E6MY14"/>
<dbReference type="InterPro" id="IPR000594">
    <property type="entry name" value="ThiF_NAD_FAD-bd"/>
</dbReference>
<evidence type="ECO:0000259" key="1">
    <source>
        <dbReference type="Pfam" id="PF00899"/>
    </source>
</evidence>
<reference evidence="2" key="1">
    <citation type="submission" date="2021-02" db="EMBL/GenBank/DDBJ databases">
        <title>Comparative genomics of Ferrovum myxofaciens strains, predominant extremophile bacteria forming large biofilm stalactites in acid mine ecosystems.</title>
        <authorList>
            <person name="Burkartova K."/>
            <person name="Ridl J."/>
            <person name="Pajer P."/>
            <person name="Falteisek L."/>
        </authorList>
    </citation>
    <scope>NUCLEOTIDE SEQUENCE</scope>
    <source>
        <strain evidence="2">MI1III</strain>
    </source>
</reference>
<evidence type="ECO:0000313" key="2">
    <source>
        <dbReference type="EMBL" id="QWY77205.1"/>
    </source>
</evidence>
<dbReference type="GO" id="GO:0008641">
    <property type="term" value="F:ubiquitin-like modifier activating enzyme activity"/>
    <property type="evidence" value="ECO:0007669"/>
    <property type="project" value="InterPro"/>
</dbReference>
<feature type="domain" description="THIF-type NAD/FAD binding fold" evidence="1">
    <location>
        <begin position="9"/>
        <end position="267"/>
    </location>
</feature>